<comment type="similarity">
    <text evidence="7 10">Belongs to the HD-ZIP homeobox family. Class I subfamily.</text>
</comment>
<dbReference type="GO" id="GO:0000981">
    <property type="term" value="F:DNA-binding transcription factor activity, RNA polymerase II-specific"/>
    <property type="evidence" value="ECO:0007669"/>
    <property type="project" value="UniProtKB-UniRule"/>
</dbReference>
<organism evidence="14 15">
    <name type="scientific">Spirodela intermedia</name>
    <name type="common">Intermediate duckweed</name>
    <dbReference type="NCBI Taxonomy" id="51605"/>
    <lineage>
        <taxon>Eukaryota</taxon>
        <taxon>Viridiplantae</taxon>
        <taxon>Streptophyta</taxon>
        <taxon>Embryophyta</taxon>
        <taxon>Tracheophyta</taxon>
        <taxon>Spermatophyta</taxon>
        <taxon>Magnoliopsida</taxon>
        <taxon>Liliopsida</taxon>
        <taxon>Araceae</taxon>
        <taxon>Lemnoideae</taxon>
        <taxon>Spirodela</taxon>
    </lineage>
</organism>
<comment type="subcellular location">
    <subcellularLocation>
        <location evidence="1 8 9">Nucleus</location>
    </subcellularLocation>
</comment>
<dbReference type="SMART" id="SM00389">
    <property type="entry name" value="HOX"/>
    <property type="match status" value="1"/>
</dbReference>
<evidence type="ECO:0000256" key="10">
    <source>
        <dbReference type="RuleBase" id="RU369038"/>
    </source>
</evidence>
<dbReference type="EMBL" id="LR746273">
    <property type="protein sequence ID" value="CAA7404259.1"/>
    <property type="molecule type" value="Genomic_DNA"/>
</dbReference>
<gene>
    <name evidence="14" type="ORF">SI8410_10014937</name>
</gene>
<keyword evidence="11" id="KW-0175">Coiled coil</keyword>
<feature type="compositionally biased region" description="Basic and acidic residues" evidence="12">
    <location>
        <begin position="13"/>
        <end position="22"/>
    </location>
</feature>
<keyword evidence="2 10" id="KW-0805">Transcription regulation</keyword>
<dbReference type="AlphaFoldDB" id="A0A7I8L2J0"/>
<dbReference type="InterPro" id="IPR009057">
    <property type="entry name" value="Homeodomain-like_sf"/>
</dbReference>
<feature type="domain" description="Homeobox" evidence="13">
    <location>
        <begin position="14"/>
        <end position="74"/>
    </location>
</feature>
<dbReference type="OrthoDB" id="6159439at2759"/>
<dbReference type="InterPro" id="IPR045224">
    <property type="entry name" value="HDZip_class_I_plant"/>
</dbReference>
<evidence type="ECO:0000256" key="7">
    <source>
        <dbReference type="ARBA" id="ARBA00025748"/>
    </source>
</evidence>
<evidence type="ECO:0000256" key="2">
    <source>
        <dbReference type="ARBA" id="ARBA00023015"/>
    </source>
</evidence>
<evidence type="ECO:0000256" key="11">
    <source>
        <dbReference type="SAM" id="Coils"/>
    </source>
</evidence>
<keyword evidence="3 8" id="KW-0238">DNA-binding</keyword>
<evidence type="ECO:0000256" key="4">
    <source>
        <dbReference type="ARBA" id="ARBA00023155"/>
    </source>
</evidence>
<feature type="DNA-binding region" description="Homeobox" evidence="8">
    <location>
        <begin position="16"/>
        <end position="75"/>
    </location>
</feature>
<evidence type="ECO:0000256" key="1">
    <source>
        <dbReference type="ARBA" id="ARBA00004123"/>
    </source>
</evidence>
<dbReference type="InterPro" id="IPR017970">
    <property type="entry name" value="Homeobox_CS"/>
</dbReference>
<feature type="compositionally biased region" description="Basic residues" evidence="12">
    <location>
        <begin position="1"/>
        <end position="12"/>
    </location>
</feature>
<dbReference type="Proteomes" id="UP000663760">
    <property type="component" value="Chromosome 10"/>
</dbReference>
<evidence type="ECO:0000256" key="5">
    <source>
        <dbReference type="ARBA" id="ARBA00023163"/>
    </source>
</evidence>
<keyword evidence="15" id="KW-1185">Reference proteome</keyword>
<sequence length="188" mass="21397">MNRRTRRRRKKAKAGEEAKKRRLSEEQVKFLEMNFDRERKLESGRKARLAAELGLDPKQVAVWFQNRRARWKSKQIEEEYVRLQYMHDAVLVDKSQLEAEVVKLKEQLSEAEKEIAKLSASCSERCSGSPISSSSMEAHKPLLGEPGAAAVPSAAAAAAAAEEDLVLYMHEDYGSYVDMMDWVELHGM</sequence>
<proteinExistence type="inferred from homology"/>
<accession>A0A7I8L2J0</accession>
<keyword evidence="5 10" id="KW-0804">Transcription</keyword>
<name>A0A7I8L2J0_SPIIN</name>
<dbReference type="GO" id="GO:0005634">
    <property type="term" value="C:nucleus"/>
    <property type="evidence" value="ECO:0007669"/>
    <property type="project" value="UniProtKB-SubCell"/>
</dbReference>
<evidence type="ECO:0000256" key="3">
    <source>
        <dbReference type="ARBA" id="ARBA00023125"/>
    </source>
</evidence>
<evidence type="ECO:0000313" key="14">
    <source>
        <dbReference type="EMBL" id="CAA7404259.1"/>
    </source>
</evidence>
<evidence type="ECO:0000256" key="12">
    <source>
        <dbReference type="SAM" id="MobiDB-lite"/>
    </source>
</evidence>
<keyword evidence="6 8" id="KW-0539">Nucleus</keyword>
<feature type="coiled-coil region" evidence="11">
    <location>
        <begin position="87"/>
        <end position="121"/>
    </location>
</feature>
<dbReference type="InterPro" id="IPR000047">
    <property type="entry name" value="HTH_motif"/>
</dbReference>
<keyword evidence="4 8" id="KW-0371">Homeobox</keyword>
<evidence type="ECO:0000313" key="15">
    <source>
        <dbReference type="Proteomes" id="UP000663760"/>
    </source>
</evidence>
<reference evidence="14" key="1">
    <citation type="submission" date="2020-02" db="EMBL/GenBank/DDBJ databases">
        <authorList>
            <person name="Scholz U."/>
            <person name="Mascher M."/>
            <person name="Fiebig A."/>
        </authorList>
    </citation>
    <scope>NUCLEOTIDE SEQUENCE</scope>
</reference>
<dbReference type="PROSITE" id="PS50071">
    <property type="entry name" value="HOMEOBOX_2"/>
    <property type="match status" value="1"/>
</dbReference>
<dbReference type="SUPFAM" id="SSF46689">
    <property type="entry name" value="Homeodomain-like"/>
    <property type="match status" value="1"/>
</dbReference>
<evidence type="ECO:0000256" key="8">
    <source>
        <dbReference type="PROSITE-ProRule" id="PRU00108"/>
    </source>
</evidence>
<dbReference type="PANTHER" id="PTHR24326:SF527">
    <property type="entry name" value="HOMEOBOX-LEUCINE ZIPPER PROTEIN ATHB-40"/>
    <property type="match status" value="1"/>
</dbReference>
<dbReference type="PANTHER" id="PTHR24326">
    <property type="entry name" value="HOMEOBOX-LEUCINE ZIPPER PROTEIN"/>
    <property type="match status" value="1"/>
</dbReference>
<dbReference type="PRINTS" id="PR00031">
    <property type="entry name" value="HTHREPRESSR"/>
</dbReference>
<evidence type="ECO:0000259" key="13">
    <source>
        <dbReference type="PROSITE" id="PS50071"/>
    </source>
</evidence>
<protein>
    <recommendedName>
        <fullName evidence="10">Homeobox-leucine zipper protein</fullName>
    </recommendedName>
    <alternativeName>
        <fullName evidence="10">HD-ZIP protein</fullName>
    </alternativeName>
    <alternativeName>
        <fullName evidence="10">Homeodomain transcription factor</fullName>
    </alternativeName>
</protein>
<dbReference type="FunFam" id="1.10.10.60:FF:000241">
    <property type="entry name" value="homeobox-leucine zipper protein ATHB-40"/>
    <property type="match status" value="1"/>
</dbReference>
<dbReference type="PROSITE" id="PS00027">
    <property type="entry name" value="HOMEOBOX_1"/>
    <property type="match status" value="1"/>
</dbReference>
<evidence type="ECO:0000256" key="6">
    <source>
        <dbReference type="ARBA" id="ARBA00023242"/>
    </source>
</evidence>
<dbReference type="CDD" id="cd00086">
    <property type="entry name" value="homeodomain"/>
    <property type="match status" value="1"/>
</dbReference>
<comment type="function">
    <text evidence="10">Transcription factor.</text>
</comment>
<dbReference type="InterPro" id="IPR001356">
    <property type="entry name" value="HD"/>
</dbReference>
<dbReference type="GO" id="GO:0009725">
    <property type="term" value="P:response to hormone"/>
    <property type="evidence" value="ECO:0007669"/>
    <property type="project" value="UniProtKB-ARBA"/>
</dbReference>
<evidence type="ECO:0000256" key="9">
    <source>
        <dbReference type="RuleBase" id="RU000682"/>
    </source>
</evidence>
<dbReference type="GO" id="GO:0043565">
    <property type="term" value="F:sequence-specific DNA binding"/>
    <property type="evidence" value="ECO:0007669"/>
    <property type="project" value="TreeGrafter"/>
</dbReference>
<feature type="region of interest" description="Disordered" evidence="12">
    <location>
        <begin position="1"/>
        <end position="22"/>
    </location>
</feature>
<dbReference type="GO" id="GO:0045893">
    <property type="term" value="P:positive regulation of DNA-templated transcription"/>
    <property type="evidence" value="ECO:0007669"/>
    <property type="project" value="TreeGrafter"/>
</dbReference>
<dbReference type="Pfam" id="PF00046">
    <property type="entry name" value="Homeodomain"/>
    <property type="match status" value="1"/>
</dbReference>
<dbReference type="Gene3D" id="1.10.10.60">
    <property type="entry name" value="Homeodomain-like"/>
    <property type="match status" value="1"/>
</dbReference>